<organism evidence="3">
    <name type="scientific">viral metagenome</name>
    <dbReference type="NCBI Taxonomy" id="1070528"/>
    <lineage>
        <taxon>unclassified sequences</taxon>
        <taxon>metagenomes</taxon>
        <taxon>organismal metagenomes</taxon>
    </lineage>
</organism>
<feature type="coiled-coil region" evidence="1">
    <location>
        <begin position="221"/>
        <end position="255"/>
    </location>
</feature>
<name>A0A6C0CSR4_9ZZZZ</name>
<feature type="compositionally biased region" description="Low complexity" evidence="2">
    <location>
        <begin position="1093"/>
        <end position="1118"/>
    </location>
</feature>
<evidence type="ECO:0000256" key="2">
    <source>
        <dbReference type="SAM" id="MobiDB-lite"/>
    </source>
</evidence>
<keyword evidence="1" id="KW-0175">Coiled coil</keyword>
<proteinExistence type="predicted"/>
<evidence type="ECO:0000256" key="1">
    <source>
        <dbReference type="SAM" id="Coils"/>
    </source>
</evidence>
<sequence length="1184" mass="137575">MDALLNENKQLKDKLLMNETAIQFIEKYTKQFSSIYDKVMMLIQHTSQDYEKQVIIRDNAIQHIKNILDTLYNENISYESKFGAMIVNEIKNNGEHFIMKLSGCLCKNNTSMIMFEAPLMIEHQIESPHQDVDNIIELIEDLKVDELNDENENDGENDENSSQVEVIEIPESRVTTKSFDDTFLDNMQEQFLEYANRKHKKTISKILENKKVEDKELVRLIDSFNKAHPEFKNKIKKYEKQRNNKEEHVKEILKAIYNEKYGDKYKRKMDQTNFENPHFEKWMKKQMFVMMVSSDMGYPDMEGGLNGKKRRVYADMIKNPDYEGLREDYEGLREDYEGLLEDDEYPRKNNKKTKLSQTLQNKMELEPLNDKSWTDKSVAFNYLLNTIDIFDTDYCYLEEMYEMRGMCDRSEDQSIMDDGMFGGKPILDNKNFEQYYDSIRLLSDMKHDFGKSGLFEKVSKIIPPLFKSGILSEPRFIAKVIGTKFDFYENLYIRDATRKKYVKEGDSREVFDKATLGSIKNIVCDMPLGEEYHIDTEDPDKKKLQRIYTYGNHLDPSPVRGVVTDKYMTIENYMTYLNEIINKFFQSCFLVIDPPNQNPNKYQALIPVIQSVQQIENDMGKYRFQFQNSTIGLNGTDFEINSIVNNELLSKLPQSIQDAITRLFSGPNGELKKLLYLMTYKELGDHIQLHELKKIRENIEQPNPMMDTIFGTRDQILIADAFKQNEPIMFWFDSVDNKFTPGIKLVNLDDLRTKSPISGKGSFKSILFYYSKFHKNNIDLSTSRAMKQFINDKLNRYLSVIQKNNPENTPLITSLDNLYKIDISGISDTNIFEIIRKKLLEFILYLYDSRESIETLLQSITSYLESNNVSQLNNDRKKNYMNNIQVCMRILDISFETLSQYYTIKGNIKNVQIQSKVDQRVLQTNIQQFIRTSGRSRRSSGQNITQIFTKLKSIRTVALNMMPEDSKYNQHLSTIFNELLGFNSPIININQLIKTNAGKIKDKFGSIQVLMDLDDSIHELESLIESDPTLNEQFKKEQEQDGIFIIEYPDESQQTQQQTQSSNSDIIMYEAEATPLSAAQTATSSAQTATSSAQTATSSAQTSTSSAQTATSSAQTATEQNQSTENPEELPIHPVQKLFPKFNEYDESFQNLLLINLFPEVQKALNYTYTQELQKHITYTDSLS</sequence>
<dbReference type="AlphaFoldDB" id="A0A6C0CSR4"/>
<protein>
    <submittedName>
        <fullName evidence="3">Uncharacterized protein</fullName>
    </submittedName>
</protein>
<accession>A0A6C0CSR4</accession>
<reference evidence="3" key="1">
    <citation type="journal article" date="2020" name="Nature">
        <title>Giant virus diversity and host interactions through global metagenomics.</title>
        <authorList>
            <person name="Schulz F."/>
            <person name="Roux S."/>
            <person name="Paez-Espino D."/>
            <person name="Jungbluth S."/>
            <person name="Walsh D.A."/>
            <person name="Denef V.J."/>
            <person name="McMahon K.D."/>
            <person name="Konstantinidis K.T."/>
            <person name="Eloe-Fadrosh E.A."/>
            <person name="Kyrpides N.C."/>
            <person name="Woyke T."/>
        </authorList>
    </citation>
    <scope>NUCLEOTIDE SEQUENCE</scope>
    <source>
        <strain evidence="3">GVMAG-M-3300021964-36</strain>
    </source>
</reference>
<feature type="region of interest" description="Disordered" evidence="2">
    <location>
        <begin position="1093"/>
        <end position="1132"/>
    </location>
</feature>
<evidence type="ECO:0000313" key="3">
    <source>
        <dbReference type="EMBL" id="QHT07578.1"/>
    </source>
</evidence>
<dbReference type="EMBL" id="MN739483">
    <property type="protein sequence ID" value="QHT07578.1"/>
    <property type="molecule type" value="Genomic_DNA"/>
</dbReference>